<comment type="caution">
    <text evidence="1">The sequence shown here is derived from an EMBL/GenBank/DDBJ whole genome shotgun (WGS) entry which is preliminary data.</text>
</comment>
<keyword evidence="2" id="KW-1185">Reference proteome</keyword>
<reference evidence="1" key="1">
    <citation type="submission" date="2023-01" db="EMBL/GenBank/DDBJ databases">
        <title>Genome assembly of the deep-sea coral Lophelia pertusa.</title>
        <authorList>
            <person name="Herrera S."/>
            <person name="Cordes E."/>
        </authorList>
    </citation>
    <scope>NUCLEOTIDE SEQUENCE</scope>
    <source>
        <strain evidence="1">USNM1676648</strain>
        <tissue evidence="1">Polyp</tissue>
    </source>
</reference>
<sequence>MQHLAVNSTHLRVTCNFHSQGFHYTDYARADLKSHNLFDTWRHVCKRYEYLNIRGIDCNDCTALTNQKDGDSWFIESYDSKKTYRCEFDGRPGMGSKEFNFGRYVYKNPEHRCTSAPSSTTEHWFGVKRDM</sequence>
<dbReference type="Proteomes" id="UP001163046">
    <property type="component" value="Unassembled WGS sequence"/>
</dbReference>
<dbReference type="AlphaFoldDB" id="A0A9X0D167"/>
<name>A0A9X0D167_9CNID</name>
<evidence type="ECO:0000313" key="2">
    <source>
        <dbReference type="Proteomes" id="UP001163046"/>
    </source>
</evidence>
<dbReference type="OrthoDB" id="5977329at2759"/>
<gene>
    <name evidence="1" type="ORF">OS493_004655</name>
</gene>
<protein>
    <submittedName>
        <fullName evidence="1">Uncharacterized protein</fullName>
    </submittedName>
</protein>
<organism evidence="1 2">
    <name type="scientific">Desmophyllum pertusum</name>
    <dbReference type="NCBI Taxonomy" id="174260"/>
    <lineage>
        <taxon>Eukaryota</taxon>
        <taxon>Metazoa</taxon>
        <taxon>Cnidaria</taxon>
        <taxon>Anthozoa</taxon>
        <taxon>Hexacorallia</taxon>
        <taxon>Scleractinia</taxon>
        <taxon>Caryophylliina</taxon>
        <taxon>Caryophylliidae</taxon>
        <taxon>Desmophyllum</taxon>
    </lineage>
</organism>
<proteinExistence type="predicted"/>
<evidence type="ECO:0000313" key="1">
    <source>
        <dbReference type="EMBL" id="KAJ7381059.1"/>
    </source>
</evidence>
<dbReference type="EMBL" id="MU826351">
    <property type="protein sequence ID" value="KAJ7381059.1"/>
    <property type="molecule type" value="Genomic_DNA"/>
</dbReference>
<accession>A0A9X0D167</accession>